<dbReference type="CDD" id="cd18617">
    <property type="entry name" value="GH43_XynB-like"/>
    <property type="match status" value="1"/>
</dbReference>
<evidence type="ECO:0000256" key="3">
    <source>
        <dbReference type="ARBA" id="ARBA00023295"/>
    </source>
</evidence>
<dbReference type="Pfam" id="PF04616">
    <property type="entry name" value="Glyco_hydro_43"/>
    <property type="match status" value="1"/>
</dbReference>
<dbReference type="SUPFAM" id="SSF49899">
    <property type="entry name" value="Concanavalin A-like lectins/glucanases"/>
    <property type="match status" value="1"/>
</dbReference>
<feature type="active site" description="Proton acceptor" evidence="4">
    <location>
        <position position="14"/>
    </location>
</feature>
<feature type="domain" description="Beta-xylosidase C-terminal Concanavalin A-like" evidence="7">
    <location>
        <begin position="309"/>
        <end position="502"/>
    </location>
</feature>
<dbReference type="InterPro" id="IPR013320">
    <property type="entry name" value="ConA-like_dom_sf"/>
</dbReference>
<feature type="active site" description="Proton donor" evidence="4">
    <location>
        <position position="174"/>
    </location>
</feature>
<dbReference type="GO" id="GO:0004553">
    <property type="term" value="F:hydrolase activity, hydrolyzing O-glycosyl compounds"/>
    <property type="evidence" value="ECO:0007669"/>
    <property type="project" value="InterPro"/>
</dbReference>
<evidence type="ECO:0000259" key="7">
    <source>
        <dbReference type="Pfam" id="PF17851"/>
    </source>
</evidence>
<evidence type="ECO:0000256" key="1">
    <source>
        <dbReference type="ARBA" id="ARBA00009865"/>
    </source>
</evidence>
<dbReference type="KEGG" id="ahb:bsdtb5_23840"/>
<comment type="similarity">
    <text evidence="1 6">Belongs to the glycosyl hydrolase 43 family.</text>
</comment>
<evidence type="ECO:0000313" key="8">
    <source>
        <dbReference type="EMBL" id="BCN31089.1"/>
    </source>
</evidence>
<dbReference type="RefSeq" id="WP_271712236.1">
    <property type="nucleotide sequence ID" value="NZ_AP024169.1"/>
</dbReference>
<dbReference type="Gene3D" id="2.115.10.20">
    <property type="entry name" value="Glycosyl hydrolase domain, family 43"/>
    <property type="match status" value="1"/>
</dbReference>
<dbReference type="EMBL" id="AP024169">
    <property type="protein sequence ID" value="BCN31089.1"/>
    <property type="molecule type" value="Genomic_DNA"/>
</dbReference>
<reference evidence="8 9" key="1">
    <citation type="submission" date="2020-11" db="EMBL/GenBank/DDBJ databases">
        <title>Draft genome sequencing of a Lachnospiraceae strain isolated from anoxic soil subjected to BSD treatment.</title>
        <authorList>
            <person name="Uek A."/>
            <person name="Tonouchi A."/>
        </authorList>
    </citation>
    <scope>NUCLEOTIDE SEQUENCE [LARGE SCALE GENOMIC DNA]</scope>
    <source>
        <strain evidence="8 9">TB5</strain>
    </source>
</reference>
<dbReference type="Gene3D" id="2.60.120.200">
    <property type="match status" value="1"/>
</dbReference>
<dbReference type="PANTHER" id="PTHR42812:SF12">
    <property type="entry name" value="BETA-XYLOSIDASE-RELATED"/>
    <property type="match status" value="1"/>
</dbReference>
<gene>
    <name evidence="8" type="ORF">bsdtb5_23840</name>
</gene>
<sequence length="504" mass="57509">MQYQNPIIPGFHPDPSICRVGEDYYLVNSTFEYFPGVPIFHSKDLIHWELIGHCLTRESQVMLAKGFPNSIGIYAPTLRYYNGRFYMITTNITYSDTGSGNFIVWTDDPYGEWSDPIWIDLPGIDPSLFFDDDGRVYYTGTYQNIFLCEIDIETGKLIREKKDIWGGTGGCDPEGPHLYKMNGYYYLFISEGGTSQGHMLTVARSKTIDGPYIPCPRNPVLTNRSLSLPIKAVGHADVIQAHDGSWWAVCLGIRPVPYPDRHHLGRETFLAPVKWDDDMWPIFGNNGSIDIVMEAKCLPEVLVPKIEVRDDFDHSSFDYSWNFIYNPDPSLFSLTERQGFLTLKGNEISLDDKETSAWLGRRQEHMACTVRTKLKFDIVKDGEEAGLSIFLNCDHHYEIALTMVEDDKKIIFRRKIGSLWKVENSIPFSGDEVIFEMTATPNVYHFAYIDDTGNPVPVGQGEVHYLSTEVGGKFTGNYIVLYATGHGKKCTNPAYFDWFDYQYE</sequence>
<dbReference type="GO" id="GO:0005975">
    <property type="term" value="P:carbohydrate metabolic process"/>
    <property type="evidence" value="ECO:0007669"/>
    <property type="project" value="InterPro"/>
</dbReference>
<keyword evidence="3 6" id="KW-0326">Glycosidase</keyword>
<name>A0A7R7ELL9_9FIRM</name>
<dbReference type="AlphaFoldDB" id="A0A7R7ELL9"/>
<evidence type="ECO:0000256" key="2">
    <source>
        <dbReference type="ARBA" id="ARBA00022801"/>
    </source>
</evidence>
<dbReference type="Proteomes" id="UP000595897">
    <property type="component" value="Chromosome"/>
</dbReference>
<proteinExistence type="inferred from homology"/>
<dbReference type="InterPro" id="IPR006710">
    <property type="entry name" value="Glyco_hydro_43"/>
</dbReference>
<dbReference type="Pfam" id="PF17851">
    <property type="entry name" value="GH43_C2"/>
    <property type="match status" value="1"/>
</dbReference>
<dbReference type="InterPro" id="IPR041542">
    <property type="entry name" value="GH43_C2"/>
</dbReference>
<organism evidence="8 9">
    <name type="scientific">Anaeromicropila herbilytica</name>
    <dbReference type="NCBI Taxonomy" id="2785025"/>
    <lineage>
        <taxon>Bacteria</taxon>
        <taxon>Bacillati</taxon>
        <taxon>Bacillota</taxon>
        <taxon>Clostridia</taxon>
        <taxon>Lachnospirales</taxon>
        <taxon>Lachnospiraceae</taxon>
        <taxon>Anaeromicropila</taxon>
    </lineage>
</organism>
<protein>
    <submittedName>
        <fullName evidence="8">Glycoside hydrolase 43 family protein</fullName>
    </submittedName>
</protein>
<evidence type="ECO:0000256" key="5">
    <source>
        <dbReference type="PIRSR" id="PIRSR606710-2"/>
    </source>
</evidence>
<dbReference type="PANTHER" id="PTHR42812">
    <property type="entry name" value="BETA-XYLOSIDASE"/>
    <property type="match status" value="1"/>
</dbReference>
<keyword evidence="2 6" id="KW-0378">Hydrolase</keyword>
<evidence type="ECO:0000256" key="4">
    <source>
        <dbReference type="PIRSR" id="PIRSR606710-1"/>
    </source>
</evidence>
<dbReference type="SUPFAM" id="SSF75005">
    <property type="entry name" value="Arabinanase/levansucrase/invertase"/>
    <property type="match status" value="1"/>
</dbReference>
<evidence type="ECO:0000313" key="9">
    <source>
        <dbReference type="Proteomes" id="UP000595897"/>
    </source>
</evidence>
<evidence type="ECO:0000256" key="6">
    <source>
        <dbReference type="RuleBase" id="RU361187"/>
    </source>
</evidence>
<accession>A0A7R7ELL9</accession>
<dbReference type="InterPro" id="IPR051795">
    <property type="entry name" value="Glycosyl_Hydrlase_43"/>
</dbReference>
<dbReference type="InterPro" id="IPR023296">
    <property type="entry name" value="Glyco_hydro_beta-prop_sf"/>
</dbReference>
<feature type="site" description="Important for catalytic activity, responsible for pKa modulation of the active site Glu and correct orientation of both the proton donor and substrate" evidence="5">
    <location>
        <position position="125"/>
    </location>
</feature>
<keyword evidence="9" id="KW-1185">Reference proteome</keyword>